<feature type="chain" id="PRO_5012836203" evidence="1">
    <location>
        <begin position="16"/>
        <end position="147"/>
    </location>
</feature>
<organism evidence="2 3">
    <name type="scientific">Serendipita indica (strain DSM 11827)</name>
    <name type="common">Root endophyte fungus</name>
    <name type="synonym">Piriformospora indica</name>
    <dbReference type="NCBI Taxonomy" id="1109443"/>
    <lineage>
        <taxon>Eukaryota</taxon>
        <taxon>Fungi</taxon>
        <taxon>Dikarya</taxon>
        <taxon>Basidiomycota</taxon>
        <taxon>Agaricomycotina</taxon>
        <taxon>Agaricomycetes</taxon>
        <taxon>Sebacinales</taxon>
        <taxon>Serendipitaceae</taxon>
        <taxon>Serendipita</taxon>
    </lineage>
</organism>
<sequence>MSCVTTLLILTRVFTSVHRPGDRMPAWMVAHGIVHTREGFTWYTHYPRAVRISKEHGKFEWKWEWVSQPVTDIFTQVFHKDTPLQVRMLAYSAFLVIRSHVRQLVTHLKKWIKKSAQCGNGVMDDIIASVYDQLGEMEDNAGNFVFE</sequence>
<dbReference type="EMBL" id="CAFZ01000592">
    <property type="protein sequence ID" value="CCA76054.1"/>
    <property type="molecule type" value="Genomic_DNA"/>
</dbReference>
<dbReference type="Proteomes" id="UP000007148">
    <property type="component" value="Unassembled WGS sequence"/>
</dbReference>
<gene>
    <name evidence="2" type="ORF">PIIN_10054</name>
</gene>
<feature type="signal peptide" evidence="1">
    <location>
        <begin position="1"/>
        <end position="15"/>
    </location>
</feature>
<keyword evidence="1" id="KW-0732">Signal</keyword>
<evidence type="ECO:0000256" key="1">
    <source>
        <dbReference type="SAM" id="SignalP"/>
    </source>
</evidence>
<protein>
    <submittedName>
        <fullName evidence="2">Uncharacterized protein</fullName>
    </submittedName>
</protein>
<dbReference type="InParanoid" id="G4TXL1"/>
<dbReference type="HOGENOM" id="CLU_1768831_0_0_1"/>
<dbReference type="AlphaFoldDB" id="G4TXL1"/>
<reference evidence="2 3" key="1">
    <citation type="journal article" date="2011" name="PLoS Pathog.">
        <title>Endophytic Life Strategies Decoded by Genome and Transcriptome Analyses of the Mutualistic Root Symbiont Piriformospora indica.</title>
        <authorList>
            <person name="Zuccaro A."/>
            <person name="Lahrmann U."/>
            <person name="Guldener U."/>
            <person name="Langen G."/>
            <person name="Pfiffi S."/>
            <person name="Biedenkopf D."/>
            <person name="Wong P."/>
            <person name="Samans B."/>
            <person name="Grimm C."/>
            <person name="Basiewicz M."/>
            <person name="Murat C."/>
            <person name="Martin F."/>
            <person name="Kogel K.H."/>
        </authorList>
    </citation>
    <scope>NUCLEOTIDE SEQUENCE [LARGE SCALE GENOMIC DNA]</scope>
    <source>
        <strain evidence="2 3">DSM 11827</strain>
    </source>
</reference>
<proteinExistence type="predicted"/>
<comment type="caution">
    <text evidence="2">The sequence shown here is derived from an EMBL/GenBank/DDBJ whole genome shotgun (WGS) entry which is preliminary data.</text>
</comment>
<keyword evidence="3" id="KW-1185">Reference proteome</keyword>
<name>G4TXL1_SERID</name>
<accession>G4TXL1</accession>
<evidence type="ECO:0000313" key="2">
    <source>
        <dbReference type="EMBL" id="CCA76054.1"/>
    </source>
</evidence>
<evidence type="ECO:0000313" key="3">
    <source>
        <dbReference type="Proteomes" id="UP000007148"/>
    </source>
</evidence>